<gene>
    <name evidence="1" type="ORF">Taro_022664</name>
</gene>
<dbReference type="AlphaFoldDB" id="A0A843V5Z9"/>
<comment type="caution">
    <text evidence="1">The sequence shown here is derived from an EMBL/GenBank/DDBJ whole genome shotgun (WGS) entry which is preliminary data.</text>
</comment>
<evidence type="ECO:0000313" key="1">
    <source>
        <dbReference type="EMBL" id="MQL90077.1"/>
    </source>
</evidence>
<dbReference type="EMBL" id="NMUH01001206">
    <property type="protein sequence ID" value="MQL90077.1"/>
    <property type="molecule type" value="Genomic_DNA"/>
</dbReference>
<reference evidence="1" key="1">
    <citation type="submission" date="2017-07" db="EMBL/GenBank/DDBJ databases">
        <title>Taro Niue Genome Assembly and Annotation.</title>
        <authorList>
            <person name="Atibalentja N."/>
            <person name="Keating K."/>
            <person name="Fields C.J."/>
        </authorList>
    </citation>
    <scope>NUCLEOTIDE SEQUENCE</scope>
    <source>
        <strain evidence="1">Niue_2</strain>
        <tissue evidence="1">Leaf</tissue>
    </source>
</reference>
<accession>A0A843V5Z9</accession>
<keyword evidence="2" id="KW-1185">Reference proteome</keyword>
<protein>
    <submittedName>
        <fullName evidence="1">Uncharacterized protein</fullName>
    </submittedName>
</protein>
<feature type="non-terminal residue" evidence="1">
    <location>
        <position position="1"/>
    </location>
</feature>
<dbReference type="Proteomes" id="UP000652761">
    <property type="component" value="Unassembled WGS sequence"/>
</dbReference>
<evidence type="ECO:0000313" key="2">
    <source>
        <dbReference type="Proteomes" id="UP000652761"/>
    </source>
</evidence>
<sequence>SLIWVHQHRLYSHPVRIILTPSAKELAITFCPGIGIAYVDTIRNRHSEMVDKMLVLHNSVPGPKFHREACVPVHRLSYPLETLIVPLSPQAIRRRFGVEKPSILNPKLRFRRTILPFPRFSRCNISVDHVNPGRGNHTVSACHGDRKLCSTRRENSSPGDKTSFRGRKTFVSHSKIAIPADDLPISKNRHSKTVDRTLVLRNSVTRPEFHRGACNRHSETVDRMLVLRNSVSGPKFHRGACILVIRRRFGVEKPSFRTPKLQFRQIISPFPRFSRRNISLNHVNPRRGNHTESTCHGDRKLCSTLCENSSPGR</sequence>
<proteinExistence type="predicted"/>
<name>A0A843V5Z9_COLES</name>
<organism evidence="1 2">
    <name type="scientific">Colocasia esculenta</name>
    <name type="common">Wild taro</name>
    <name type="synonym">Arum esculentum</name>
    <dbReference type="NCBI Taxonomy" id="4460"/>
    <lineage>
        <taxon>Eukaryota</taxon>
        <taxon>Viridiplantae</taxon>
        <taxon>Streptophyta</taxon>
        <taxon>Embryophyta</taxon>
        <taxon>Tracheophyta</taxon>
        <taxon>Spermatophyta</taxon>
        <taxon>Magnoliopsida</taxon>
        <taxon>Liliopsida</taxon>
        <taxon>Araceae</taxon>
        <taxon>Aroideae</taxon>
        <taxon>Colocasieae</taxon>
        <taxon>Colocasia</taxon>
    </lineage>
</organism>